<keyword evidence="2 5" id="KW-0812">Transmembrane</keyword>
<feature type="transmembrane region" description="Helical" evidence="5">
    <location>
        <begin position="239"/>
        <end position="261"/>
    </location>
</feature>
<dbReference type="KEGG" id="xcl:G4Z02_07170"/>
<evidence type="ECO:0000256" key="3">
    <source>
        <dbReference type="ARBA" id="ARBA00022989"/>
    </source>
</evidence>
<name>A0A7L7KT01_9MOLU</name>
<gene>
    <name evidence="7" type="ORF">G4Z02_07170</name>
</gene>
<dbReference type="Gene3D" id="3.40.1710.10">
    <property type="entry name" value="abc type-2 transporter like domain"/>
    <property type="match status" value="1"/>
</dbReference>
<feature type="transmembrane region" description="Helical" evidence="5">
    <location>
        <begin position="281"/>
        <end position="301"/>
    </location>
</feature>
<reference evidence="7 8" key="1">
    <citation type="submission" date="2020-02" db="EMBL/GenBank/DDBJ databases">
        <authorList>
            <person name="Zheng R.K."/>
            <person name="Sun C.M."/>
        </authorList>
    </citation>
    <scope>NUCLEOTIDE SEQUENCE [LARGE SCALE GENOMIC DNA]</scope>
    <source>
        <strain evidence="8">zrk13</strain>
    </source>
</reference>
<dbReference type="PANTHER" id="PTHR43471:SF3">
    <property type="entry name" value="ABC TRANSPORTER PERMEASE PROTEIN NATB"/>
    <property type="match status" value="1"/>
</dbReference>
<sequence length="397" mass="44533">MKNAMTIFKKEFYRVMSDRRLIFTAILLPGLAIYVMYSFMGNAIGNEVEDIQEHTIILYQENMPDDITTLVNNSEYDIEIHDFNEMSFDDIKDRILQGQIDLLVRFPADFETSIENYETSEVPEVYTYYNPGEKYSSNAYGVFGGILRTYRNSVSLDRFGDDVYVFYTDLTNEDHVIMDEEKATGQGFASLMPMLIIMFLFSGAMSIGPDSIAGEKERGTIATLLVTPIKRSELAIGKVISLSLIALMSAASSFVGIMLSLPRLMQGQELDTNIYGLSEYLMLFGVLLATVLVIVGLVSMISAYAKSIKEASMLILPLYFVSIIVGVSTMFSGEASANLWVYLVPIYSSVNMLISVLTFEVVPLHFLLMVVSSVLYVGILIYIINKLFQSEKVMFSK</sequence>
<keyword evidence="4 5" id="KW-0472">Membrane</keyword>
<keyword evidence="8" id="KW-1185">Reference proteome</keyword>
<protein>
    <submittedName>
        <fullName evidence="7">ABC transporter permease</fullName>
    </submittedName>
</protein>
<evidence type="ECO:0000256" key="5">
    <source>
        <dbReference type="SAM" id="Phobius"/>
    </source>
</evidence>
<evidence type="ECO:0000259" key="6">
    <source>
        <dbReference type="Pfam" id="PF12698"/>
    </source>
</evidence>
<organism evidence="7 8">
    <name type="scientific">Candidatus Xianfuyuplasma coldseepsis</name>
    <dbReference type="NCBI Taxonomy" id="2782163"/>
    <lineage>
        <taxon>Bacteria</taxon>
        <taxon>Bacillati</taxon>
        <taxon>Mycoplasmatota</taxon>
        <taxon>Mollicutes</taxon>
        <taxon>Candidatus Izemoplasmatales</taxon>
        <taxon>Candidatus Izemoplasmataceae</taxon>
        <taxon>Candidatus Xianfuyuplasma</taxon>
    </lineage>
</organism>
<dbReference type="AlphaFoldDB" id="A0A7L7KT01"/>
<feature type="transmembrane region" description="Helical" evidence="5">
    <location>
        <begin position="313"/>
        <end position="333"/>
    </location>
</feature>
<keyword evidence="3 5" id="KW-1133">Transmembrane helix</keyword>
<dbReference type="PANTHER" id="PTHR43471">
    <property type="entry name" value="ABC TRANSPORTER PERMEASE"/>
    <property type="match status" value="1"/>
</dbReference>
<dbReference type="EMBL" id="CP048914">
    <property type="protein sequence ID" value="QMS85529.1"/>
    <property type="molecule type" value="Genomic_DNA"/>
</dbReference>
<feature type="transmembrane region" description="Helical" evidence="5">
    <location>
        <begin position="21"/>
        <end position="40"/>
    </location>
</feature>
<proteinExistence type="predicted"/>
<dbReference type="Proteomes" id="UP000514720">
    <property type="component" value="Chromosome"/>
</dbReference>
<feature type="domain" description="ABC-2 type transporter transmembrane" evidence="6">
    <location>
        <begin position="20"/>
        <end position="382"/>
    </location>
</feature>
<evidence type="ECO:0000313" key="8">
    <source>
        <dbReference type="Proteomes" id="UP000514720"/>
    </source>
</evidence>
<dbReference type="InterPro" id="IPR013525">
    <property type="entry name" value="ABC2_TM"/>
</dbReference>
<feature type="transmembrane region" description="Helical" evidence="5">
    <location>
        <begin position="188"/>
        <end position="208"/>
    </location>
</feature>
<feature type="transmembrane region" description="Helical" evidence="5">
    <location>
        <begin position="366"/>
        <end position="384"/>
    </location>
</feature>
<accession>A0A7L7KT01</accession>
<dbReference type="Pfam" id="PF12698">
    <property type="entry name" value="ABC2_membrane_3"/>
    <property type="match status" value="1"/>
</dbReference>
<dbReference type="RefSeq" id="WP_258877329.1">
    <property type="nucleotide sequence ID" value="NZ_CP048914.1"/>
</dbReference>
<evidence type="ECO:0000256" key="2">
    <source>
        <dbReference type="ARBA" id="ARBA00022692"/>
    </source>
</evidence>
<dbReference type="GO" id="GO:0016020">
    <property type="term" value="C:membrane"/>
    <property type="evidence" value="ECO:0007669"/>
    <property type="project" value="UniProtKB-SubCell"/>
</dbReference>
<evidence type="ECO:0000256" key="4">
    <source>
        <dbReference type="ARBA" id="ARBA00023136"/>
    </source>
</evidence>
<comment type="subcellular location">
    <subcellularLocation>
        <location evidence="1">Membrane</location>
        <topology evidence="1">Multi-pass membrane protein</topology>
    </subcellularLocation>
</comment>
<evidence type="ECO:0000313" key="7">
    <source>
        <dbReference type="EMBL" id="QMS85529.1"/>
    </source>
</evidence>
<evidence type="ECO:0000256" key="1">
    <source>
        <dbReference type="ARBA" id="ARBA00004141"/>
    </source>
</evidence>
<dbReference type="GO" id="GO:0140359">
    <property type="term" value="F:ABC-type transporter activity"/>
    <property type="evidence" value="ECO:0007669"/>
    <property type="project" value="InterPro"/>
</dbReference>